<feature type="compositionally biased region" description="Low complexity" evidence="2">
    <location>
        <begin position="1"/>
        <end position="10"/>
    </location>
</feature>
<comment type="caution">
    <text evidence="3">The sequence shown here is derived from an EMBL/GenBank/DDBJ whole genome shotgun (WGS) entry which is preliminary data.</text>
</comment>
<feature type="compositionally biased region" description="Polar residues" evidence="2">
    <location>
        <begin position="17"/>
        <end position="28"/>
    </location>
</feature>
<organism evidence="3">
    <name type="scientific">Hexamita inflata</name>
    <dbReference type="NCBI Taxonomy" id="28002"/>
    <lineage>
        <taxon>Eukaryota</taxon>
        <taxon>Metamonada</taxon>
        <taxon>Diplomonadida</taxon>
        <taxon>Hexamitidae</taxon>
        <taxon>Hexamitinae</taxon>
        <taxon>Hexamita</taxon>
    </lineage>
</organism>
<gene>
    <name evidence="3" type="ORF">HINF_LOCUS16447</name>
    <name evidence="4" type="ORF">HINF_LOCUS58324</name>
</gene>
<feature type="compositionally biased region" description="Polar residues" evidence="2">
    <location>
        <begin position="250"/>
        <end position="271"/>
    </location>
</feature>
<feature type="region of interest" description="Disordered" evidence="2">
    <location>
        <begin position="234"/>
        <end position="273"/>
    </location>
</feature>
<evidence type="ECO:0000256" key="2">
    <source>
        <dbReference type="SAM" id="MobiDB-lite"/>
    </source>
</evidence>
<feature type="region of interest" description="Disordered" evidence="2">
    <location>
        <begin position="604"/>
        <end position="627"/>
    </location>
</feature>
<feature type="region of interest" description="Disordered" evidence="2">
    <location>
        <begin position="290"/>
        <end position="326"/>
    </location>
</feature>
<sequence>MSNSDSYEYYYSDDTDQQFNDLSSQKPINDQKQESAYDSSIFSIEKPKQLQCDSCDKLKQLPDTVIVEKSNRIEYSQILYLNDPEIYKQINQYKQHMLDYESAIEQLKNKIKDQETNNNSLLYLQQQLKQENSQQQQELQDLHNRYNILQEDQEKLRSKASPQIKNDQILQKEEYNRVVNQNKHLIEENMQLKQQINKMQLQTYEQQNSGQENKYSSKNKVSKIQDKVSLSVNTQNSEISDINDSKDDSVTVSKQQLNSTQTPKNRVSSSPLLKDYNSCNIKFVTPKAKQPDVNQSFNSQQLKSKEQQESQQESQNENSQTQTTNSKWKLVQQLEKEIQTEMCALLTPQVCKIESHIEYALLQKQNNDLTENNKTLQQKIINQQQTIDNSYEENCKHKQFQQELLQKLQTQKLLLESSEITLKNKQKEWNEKELSNKYKLDKAQLKIDNLESEIKEVQKEQNLVKKHKQSKQTNSQNTTPYELTQNGQSVFEQQVKHEDISQQYNNVNAESTTNLNTIQQRVKTNQNTLTQIEKQNEALKLRIKLLETDIMNKYQKTHHDIVNGNTKQNNQQQDTLKTKENNNTEQPGNNTQQLERNANKAIMLQQKQQKCKTNSKETQTDQPTQNNQLSIIQNQFQEINQQVPTRTCKSCDPAIFPSKLEPKPSNQTPNSQHKRKKSTSSYAQNNISTTTSISTQTTLSTPQLADSQIQTDAMNVNLKIQQLESRVQSLLHQLFQTRQNNTDLQSGQQFLQEQMKSFVRPSMSYEPLRITKNGKELTQTQILVDHQEKELLKSKGEIQRLQKVVKLRGIGM</sequence>
<feature type="region of interest" description="Disordered" evidence="2">
    <location>
        <begin position="560"/>
        <end position="592"/>
    </location>
</feature>
<feature type="compositionally biased region" description="Low complexity" evidence="2">
    <location>
        <begin position="309"/>
        <end position="326"/>
    </location>
</feature>
<reference evidence="3" key="1">
    <citation type="submission" date="2023-06" db="EMBL/GenBank/DDBJ databases">
        <authorList>
            <person name="Kurt Z."/>
        </authorList>
    </citation>
    <scope>NUCLEOTIDE SEQUENCE</scope>
</reference>
<evidence type="ECO:0000313" key="4">
    <source>
        <dbReference type="EMBL" id="CAL6077439.1"/>
    </source>
</evidence>
<feature type="coiled-coil region" evidence="1">
    <location>
        <begin position="90"/>
        <end position="202"/>
    </location>
</feature>
<dbReference type="Proteomes" id="UP001642409">
    <property type="component" value="Unassembled WGS sequence"/>
</dbReference>
<feature type="compositionally biased region" description="Polar residues" evidence="2">
    <location>
        <begin position="471"/>
        <end position="482"/>
    </location>
</feature>
<dbReference type="AlphaFoldDB" id="A0AA86P281"/>
<evidence type="ECO:0000313" key="5">
    <source>
        <dbReference type="Proteomes" id="UP001642409"/>
    </source>
</evidence>
<evidence type="ECO:0000313" key="3">
    <source>
        <dbReference type="EMBL" id="CAI9928802.1"/>
    </source>
</evidence>
<proteinExistence type="predicted"/>
<feature type="coiled-coil region" evidence="1">
    <location>
        <begin position="359"/>
        <end position="393"/>
    </location>
</feature>
<evidence type="ECO:0000256" key="1">
    <source>
        <dbReference type="SAM" id="Coils"/>
    </source>
</evidence>
<keyword evidence="5" id="KW-1185">Reference proteome</keyword>
<feature type="region of interest" description="Disordered" evidence="2">
    <location>
        <begin position="462"/>
        <end position="482"/>
    </location>
</feature>
<name>A0AA86P281_9EUKA</name>
<feature type="region of interest" description="Disordered" evidence="2">
    <location>
        <begin position="654"/>
        <end position="685"/>
    </location>
</feature>
<feature type="coiled-coil region" evidence="1">
    <location>
        <begin position="713"/>
        <end position="740"/>
    </location>
</feature>
<dbReference type="EMBL" id="CAXDID020000327">
    <property type="protein sequence ID" value="CAL6077439.1"/>
    <property type="molecule type" value="Genomic_DNA"/>
</dbReference>
<keyword evidence="1" id="KW-0175">Coiled coil</keyword>
<feature type="compositionally biased region" description="Polar residues" evidence="2">
    <location>
        <begin position="563"/>
        <end position="575"/>
    </location>
</feature>
<feature type="region of interest" description="Disordered" evidence="2">
    <location>
        <begin position="1"/>
        <end position="36"/>
    </location>
</feature>
<feature type="compositionally biased region" description="Polar residues" evidence="2">
    <location>
        <begin position="583"/>
        <end position="592"/>
    </location>
</feature>
<reference evidence="4 5" key="2">
    <citation type="submission" date="2024-07" db="EMBL/GenBank/DDBJ databases">
        <authorList>
            <person name="Akdeniz Z."/>
        </authorList>
    </citation>
    <scope>NUCLEOTIDE SEQUENCE [LARGE SCALE GENOMIC DNA]</scope>
</reference>
<protein>
    <submittedName>
        <fullName evidence="4">Hypothetical_protein</fullName>
    </submittedName>
</protein>
<feature type="coiled-coil region" evidence="1">
    <location>
        <begin position="515"/>
        <end position="549"/>
    </location>
</feature>
<dbReference type="EMBL" id="CATOUU010000418">
    <property type="protein sequence ID" value="CAI9928802.1"/>
    <property type="molecule type" value="Genomic_DNA"/>
</dbReference>
<accession>A0AA86P281</accession>